<keyword evidence="1" id="KW-0732">Signal</keyword>
<sequence>MMIVFFVVIASKNVFAYDNVIYETTSSNDTFGTAQNLGNNFSEATIKGTFPSGDQNDYYKFNATKNDNMYIHLSSIPTGCDYDFYLYDKDYVQLAYSNTSQDFGEFFSYTAPYTGTYYVLVRKWGGTPPANSRYKLFIKTQGETFNHSFYVTNTTSTDYMRYLGRDHTNNLEGIVILSFGRPMKQGSVHGVQGYNDSFLSYSQITQAVNAFISGYNEHPKHTAKIKVVVGVTNQRGMLVDNTVEWYNNGKAFKEAVLNISYSKNVTEVFGGYDAEMGWNDPLYTKELARGFSETGAYRRLYNYGSHNGATYDWSGETDPSWSVKDDFSSRYFQWKASDVYYLSWGLSCAYCMPQIYNDSHVKRWTYQKKWRAFYFDGLLSTNKWSEFSSALYSNQESYANFYNFLNQNGIGEPLEYRTWIALPSQYN</sequence>
<reference evidence="3" key="1">
    <citation type="journal article" date="2014" name="Genome Announc.">
        <title>Draft Genome Sequence of Clostridium straminisolvens Strain JCM 21531T, Isolated from a Cellulose-Degrading Bacterial Community.</title>
        <authorList>
            <person name="Yuki M."/>
            <person name="Oshima K."/>
            <person name="Suda W."/>
            <person name="Sakamoto M."/>
            <person name="Kitamura K."/>
            <person name="Iida T."/>
            <person name="Hattori M."/>
            <person name="Ohkuma M."/>
        </authorList>
    </citation>
    <scope>NUCLEOTIDE SEQUENCE [LARGE SCALE GENOMIC DNA]</scope>
    <source>
        <strain evidence="3">JCM 21531</strain>
    </source>
</reference>
<accession>W4V2R5</accession>
<dbReference type="EMBL" id="BAVR01000003">
    <property type="protein sequence ID" value="GAE87009.1"/>
    <property type="molecule type" value="Genomic_DNA"/>
</dbReference>
<proteinExistence type="predicted"/>
<dbReference type="Pfam" id="PF04151">
    <property type="entry name" value="PPC"/>
    <property type="match status" value="1"/>
</dbReference>
<protein>
    <recommendedName>
        <fullName evidence="2">Peptidase C-terminal archaeal/bacterial domain-containing protein</fullName>
    </recommendedName>
</protein>
<dbReference type="Proteomes" id="UP000019109">
    <property type="component" value="Unassembled WGS sequence"/>
</dbReference>
<evidence type="ECO:0000313" key="3">
    <source>
        <dbReference type="EMBL" id="GAE87009.1"/>
    </source>
</evidence>
<keyword evidence="4" id="KW-1185">Reference proteome</keyword>
<evidence type="ECO:0000256" key="1">
    <source>
        <dbReference type="SAM" id="SignalP"/>
    </source>
</evidence>
<dbReference type="AlphaFoldDB" id="W4V2R5"/>
<dbReference type="RefSeq" id="WP_038286805.1">
    <property type="nucleotide sequence ID" value="NZ_BAVR01000003.1"/>
</dbReference>
<evidence type="ECO:0000313" key="4">
    <source>
        <dbReference type="Proteomes" id="UP000019109"/>
    </source>
</evidence>
<organism evidence="3 4">
    <name type="scientific">Acetivibrio straminisolvens JCM 21531</name>
    <dbReference type="NCBI Taxonomy" id="1294263"/>
    <lineage>
        <taxon>Bacteria</taxon>
        <taxon>Bacillati</taxon>
        <taxon>Bacillota</taxon>
        <taxon>Clostridia</taxon>
        <taxon>Eubacteriales</taxon>
        <taxon>Oscillospiraceae</taxon>
        <taxon>Acetivibrio</taxon>
    </lineage>
</organism>
<dbReference type="InterPro" id="IPR007280">
    <property type="entry name" value="Peptidase_C_arc/bac"/>
</dbReference>
<dbReference type="Gene3D" id="2.60.120.380">
    <property type="match status" value="1"/>
</dbReference>
<name>W4V2R5_9FIRM</name>
<dbReference type="OrthoDB" id="2019089at2"/>
<dbReference type="SUPFAM" id="SSF89260">
    <property type="entry name" value="Collagen-binding domain"/>
    <property type="match status" value="1"/>
</dbReference>
<feature type="signal peptide" evidence="1">
    <location>
        <begin position="1"/>
        <end position="16"/>
    </location>
</feature>
<evidence type="ECO:0000259" key="2">
    <source>
        <dbReference type="Pfam" id="PF04151"/>
    </source>
</evidence>
<gene>
    <name evidence="3" type="ORF">JCM21531_346</name>
</gene>
<feature type="domain" description="Peptidase C-terminal archaeal/bacterial" evidence="2">
    <location>
        <begin position="56"/>
        <end position="122"/>
    </location>
</feature>
<feature type="chain" id="PRO_5004851748" description="Peptidase C-terminal archaeal/bacterial domain-containing protein" evidence="1">
    <location>
        <begin position="17"/>
        <end position="427"/>
    </location>
</feature>
<comment type="caution">
    <text evidence="3">The sequence shown here is derived from an EMBL/GenBank/DDBJ whole genome shotgun (WGS) entry which is preliminary data.</text>
</comment>